<sequence>MGIPGLATRLEPYALFCTFADLATLQYEAIIDGPALAYWAHSVAAQNQTRFPGYTDINTAAIRWLQHLESSGIKVSAILFDGALPPSKKEERASRLLQIVKRVTQLNVASGNTNCPIQQLGSVAFPFLAPALREALLSSEFAGATRVVPGEADDWCASQAQQNPHSIIFTSDTDLLLYEYSEHALVQFFKDVDEKGLKVYSPYKICQQLGLESLVQLAYATHKDRWQSLSESVHSARRYDAGSIPYTEFNKRYIDRVEAPAYLSADPRLHASLQKLDARVSEFVLQALSPGDSASQDPPLAIPVSLPLLIEDPFRASAWTQGQDIRLLAYSLLTRRRLVIQEHVRRAQGISVQELGIHPLDKVEIGVAALHRAVSTALEYRELPPIRYWTLIAVKLALASLKPPHISLLSRVVAGEFDSTWSFVHLQSCIQATLYSLRMLGQCIEVWLALVSTDHIAPEKKPSQELFDLINDLFRILTTLPPIAELFPVPGQQVPTFPEDANLVSTLKDIYAAAGITDELLFSEAKSKKQRKKEKRIPPHTIVRHICIPRSSLRGRNL</sequence>
<accession>A0A6A6J756</accession>
<dbReference type="GeneID" id="54553634"/>
<dbReference type="RefSeq" id="XP_033649377.1">
    <property type="nucleotide sequence ID" value="XM_033800459.1"/>
</dbReference>
<dbReference type="Pfam" id="PF12813">
    <property type="entry name" value="XPG_I_2"/>
    <property type="match status" value="1"/>
</dbReference>
<dbReference type="PANTHER" id="PTHR15665:SF1">
    <property type="entry name" value="PROTEIN ASTEROID HOMOLOG 1"/>
    <property type="match status" value="1"/>
</dbReference>
<dbReference type="InterPro" id="IPR029060">
    <property type="entry name" value="PIN-like_dom_sf"/>
</dbReference>
<dbReference type="PANTHER" id="PTHR15665">
    <property type="entry name" value="ASTEROID PROTEIN"/>
    <property type="match status" value="1"/>
</dbReference>
<dbReference type="SUPFAM" id="SSF88723">
    <property type="entry name" value="PIN domain-like"/>
    <property type="match status" value="1"/>
</dbReference>
<dbReference type="EMBL" id="ML986532">
    <property type="protein sequence ID" value="KAF2271838.1"/>
    <property type="molecule type" value="Genomic_DNA"/>
</dbReference>
<keyword evidence="4" id="KW-1185">Reference proteome</keyword>
<dbReference type="InterPro" id="IPR026832">
    <property type="entry name" value="Asteroid"/>
</dbReference>
<dbReference type="AlphaFoldDB" id="A0A6A6J756"/>
<proteinExistence type="inferred from homology"/>
<evidence type="ECO:0000256" key="1">
    <source>
        <dbReference type="ARBA" id="ARBA00007398"/>
    </source>
</evidence>
<dbReference type="Gene3D" id="3.40.50.1010">
    <property type="entry name" value="5'-nuclease"/>
    <property type="match status" value="1"/>
</dbReference>
<gene>
    <name evidence="3" type="ORF">EI97DRAFT_453473</name>
</gene>
<evidence type="ECO:0000313" key="4">
    <source>
        <dbReference type="Proteomes" id="UP000800097"/>
    </source>
</evidence>
<comment type="similarity">
    <text evidence="1">Belongs to the asteroid family.</text>
</comment>
<dbReference type="Proteomes" id="UP000800097">
    <property type="component" value="Unassembled WGS sequence"/>
</dbReference>
<dbReference type="OrthoDB" id="5297549at2759"/>
<dbReference type="InterPro" id="IPR039436">
    <property type="entry name" value="Asteroid_dom"/>
</dbReference>
<evidence type="ECO:0000259" key="2">
    <source>
        <dbReference type="Pfam" id="PF12813"/>
    </source>
</evidence>
<feature type="domain" description="Asteroid" evidence="2">
    <location>
        <begin position="126"/>
        <end position="355"/>
    </location>
</feature>
<evidence type="ECO:0000313" key="3">
    <source>
        <dbReference type="EMBL" id="KAF2271838.1"/>
    </source>
</evidence>
<reference evidence="3" key="1">
    <citation type="journal article" date="2020" name="Stud. Mycol.">
        <title>101 Dothideomycetes genomes: a test case for predicting lifestyles and emergence of pathogens.</title>
        <authorList>
            <person name="Haridas S."/>
            <person name="Albert R."/>
            <person name="Binder M."/>
            <person name="Bloem J."/>
            <person name="Labutti K."/>
            <person name="Salamov A."/>
            <person name="Andreopoulos B."/>
            <person name="Baker S."/>
            <person name="Barry K."/>
            <person name="Bills G."/>
            <person name="Bluhm B."/>
            <person name="Cannon C."/>
            <person name="Castanera R."/>
            <person name="Culley D."/>
            <person name="Daum C."/>
            <person name="Ezra D."/>
            <person name="Gonzalez J."/>
            <person name="Henrissat B."/>
            <person name="Kuo A."/>
            <person name="Liang C."/>
            <person name="Lipzen A."/>
            <person name="Lutzoni F."/>
            <person name="Magnuson J."/>
            <person name="Mondo S."/>
            <person name="Nolan M."/>
            <person name="Ohm R."/>
            <person name="Pangilinan J."/>
            <person name="Park H.-J."/>
            <person name="Ramirez L."/>
            <person name="Alfaro M."/>
            <person name="Sun H."/>
            <person name="Tritt A."/>
            <person name="Yoshinaga Y."/>
            <person name="Zwiers L.-H."/>
            <person name="Turgeon B."/>
            <person name="Goodwin S."/>
            <person name="Spatafora J."/>
            <person name="Crous P."/>
            <person name="Grigoriev I."/>
        </authorList>
    </citation>
    <scope>NUCLEOTIDE SEQUENCE</scope>
    <source>
        <strain evidence="3">CBS 379.55</strain>
    </source>
</reference>
<protein>
    <recommendedName>
        <fullName evidence="2">Asteroid domain-containing protein</fullName>
    </recommendedName>
</protein>
<name>A0A6A6J756_WESOR</name>
<organism evidence="3 4">
    <name type="scientific">Westerdykella ornata</name>
    <dbReference type="NCBI Taxonomy" id="318751"/>
    <lineage>
        <taxon>Eukaryota</taxon>
        <taxon>Fungi</taxon>
        <taxon>Dikarya</taxon>
        <taxon>Ascomycota</taxon>
        <taxon>Pezizomycotina</taxon>
        <taxon>Dothideomycetes</taxon>
        <taxon>Pleosporomycetidae</taxon>
        <taxon>Pleosporales</taxon>
        <taxon>Sporormiaceae</taxon>
        <taxon>Westerdykella</taxon>
    </lineage>
</organism>